<dbReference type="PROSITE" id="PS50234">
    <property type="entry name" value="VWFA"/>
    <property type="match status" value="1"/>
</dbReference>
<dbReference type="InterPro" id="IPR036465">
    <property type="entry name" value="vWFA_dom_sf"/>
</dbReference>
<dbReference type="EMBL" id="CP046452">
    <property type="protein sequence ID" value="QGU01950.1"/>
    <property type="molecule type" value="Genomic_DNA"/>
</dbReference>
<dbReference type="Gene3D" id="3.40.50.410">
    <property type="entry name" value="von Willebrand factor, type A domain"/>
    <property type="match status" value="1"/>
</dbReference>
<keyword evidence="1" id="KW-0472">Membrane</keyword>
<organism evidence="3 4">
    <name type="scientific">Corynebacterium kalinowskii</name>
    <dbReference type="NCBI Taxonomy" id="2675216"/>
    <lineage>
        <taxon>Bacteria</taxon>
        <taxon>Bacillati</taxon>
        <taxon>Actinomycetota</taxon>
        <taxon>Actinomycetes</taxon>
        <taxon>Mycobacteriales</taxon>
        <taxon>Corynebacteriaceae</taxon>
        <taxon>Corynebacterium</taxon>
    </lineage>
</organism>
<dbReference type="InterPro" id="IPR002035">
    <property type="entry name" value="VWF_A"/>
</dbReference>
<protein>
    <submittedName>
        <fullName evidence="3">von Willebrand factor type A domain protein</fullName>
    </submittedName>
</protein>
<feature type="domain" description="VWFA" evidence="2">
    <location>
        <begin position="290"/>
        <end position="471"/>
    </location>
</feature>
<reference evidence="4" key="1">
    <citation type="submission" date="2019-11" db="EMBL/GenBank/DDBJ databases">
        <title>Complete genome sequence of Corynebacterium kalinowskii 1959, a novel Corynebacterium species isolated from soil of a small paddock in Vilsendorf, Germany.</title>
        <authorList>
            <person name="Schaffert L."/>
            <person name="Ruwe M."/>
            <person name="Milse J."/>
            <person name="Hanuschka K."/>
            <person name="Ortseifen V."/>
            <person name="Droste J."/>
            <person name="Brandt D."/>
            <person name="Schlueter L."/>
            <person name="Kutter Y."/>
            <person name="Vinke S."/>
            <person name="Viehoefer P."/>
            <person name="Jacob L."/>
            <person name="Luebke N.-C."/>
            <person name="Schulte-Berndt E."/>
            <person name="Hain C."/>
            <person name="Linder M."/>
            <person name="Schmidt P."/>
            <person name="Wollenschlaeger L."/>
            <person name="Luttermann T."/>
            <person name="Thieme E."/>
            <person name="Hassa J."/>
            <person name="Haak M."/>
            <person name="Wittchen M."/>
            <person name="Mentz A."/>
            <person name="Persicke M."/>
            <person name="Busche T."/>
            <person name="Ruckert C."/>
        </authorList>
    </citation>
    <scope>NUCLEOTIDE SEQUENCE [LARGE SCALE GENOMIC DNA]</scope>
    <source>
        <strain evidence="4">1959</strain>
    </source>
</reference>
<dbReference type="RefSeq" id="WP_156192314.1">
    <property type="nucleotide sequence ID" value="NZ_CP046452.1"/>
</dbReference>
<keyword evidence="1" id="KW-0812">Transmembrane</keyword>
<evidence type="ECO:0000259" key="2">
    <source>
        <dbReference type="PROSITE" id="PS50234"/>
    </source>
</evidence>
<feature type="transmembrane region" description="Helical" evidence="1">
    <location>
        <begin position="16"/>
        <end position="37"/>
    </location>
</feature>
<dbReference type="KEGG" id="ckw:CKALI_05400"/>
<gene>
    <name evidence="3" type="ORF">CKALI_05400</name>
</gene>
<keyword evidence="4" id="KW-1185">Reference proteome</keyword>
<evidence type="ECO:0000313" key="3">
    <source>
        <dbReference type="EMBL" id="QGU01950.1"/>
    </source>
</evidence>
<dbReference type="SUPFAM" id="SSF53300">
    <property type="entry name" value="vWA-like"/>
    <property type="match status" value="1"/>
</dbReference>
<dbReference type="Proteomes" id="UP000427071">
    <property type="component" value="Chromosome"/>
</dbReference>
<name>A0A6B8VXC2_9CORY</name>
<keyword evidence="1" id="KW-1133">Transmembrane helix</keyword>
<accession>A0A6B8VXC2</accession>
<evidence type="ECO:0000313" key="4">
    <source>
        <dbReference type="Proteomes" id="UP000427071"/>
    </source>
</evidence>
<sequence>MGRHRSPKSKTRVARELIYAIIAVLLLIAVGVGWMSLRNTNAANRANEKSCPAGEITIPYNLMGSTSSLAKIQEEYLDTNPVIQDFCVTSFTGTTINNAALVYTAHNNHDTTMTLSRMNKSATTTEWPIVGLKDIGVAVPDAQAGDPSFRNWSELKNVVFINEQALASAIAAGSMEDKPAMTIQRKRAIEEKKPFVTVSSEVPAGYTFIFPDQPSALHLPTRMLAVNTSDSVTEEQSRAAASFIEFGKEKVTKVDGPALTSIQSALAAPPLPAEPSQQSTALGEPVAPSDTLLLVDTSEKMGLNFATVSQNLATRATKIGEGGHKVGLWNYSSPQSATTTHGWRNNVTLNDNSAGANAAAAVTRFGTGGTPQTHEAVVAALPYAQRVATDNNKPVKVVLVTTGTSDAGSQGLLNEKLKDIDPNRVQLHIIHIGGGAQDEELAQWATENGGSATAPASDAEREAALDRVLGL</sequence>
<evidence type="ECO:0000256" key="1">
    <source>
        <dbReference type="SAM" id="Phobius"/>
    </source>
</evidence>
<dbReference type="AlphaFoldDB" id="A0A6B8VXC2"/>
<proteinExistence type="predicted"/>